<proteinExistence type="predicted"/>
<name>A0ABR4XNM3_9LACO</name>
<reference evidence="1 2" key="1">
    <citation type="journal article" date="2014" name="Antonie Van Leeuwenhoek">
        <title>Oenococcus alcoholitolerans sp. nov., a lactic acid bacteria isolated from cachaca and ethanol fermentation processes.</title>
        <authorList>
            <person name="Badotti F."/>
            <person name="Moreira A.P."/>
            <person name="Tonon L.A."/>
            <person name="de Lucena B.T."/>
            <person name="Gomes Fde C."/>
            <person name="Kruger R."/>
            <person name="Thompson C.C."/>
            <person name="de Morais M.A.Jr."/>
            <person name="Rosa C.A."/>
            <person name="Thompson F.L."/>
        </authorList>
    </citation>
    <scope>NUCLEOTIDE SEQUENCE [LARGE SCALE GENOMIC DNA]</scope>
    <source>
        <strain evidence="1 2">UFRJ-M7.2.18</strain>
    </source>
</reference>
<protein>
    <recommendedName>
        <fullName evidence="3">HTH cro/C1-type domain-containing protein</fullName>
    </recommendedName>
</protein>
<comment type="caution">
    <text evidence="1">The sequence shown here is derived from an EMBL/GenBank/DDBJ whole genome shotgun (WGS) entry which is preliminary data.</text>
</comment>
<evidence type="ECO:0008006" key="3">
    <source>
        <dbReference type="Google" id="ProtNLM"/>
    </source>
</evidence>
<organism evidence="1 2">
    <name type="scientific">Oenococcus alcoholitolerans</name>
    <dbReference type="NCBI Taxonomy" id="931074"/>
    <lineage>
        <taxon>Bacteria</taxon>
        <taxon>Bacillati</taxon>
        <taxon>Bacillota</taxon>
        <taxon>Bacilli</taxon>
        <taxon>Lactobacillales</taxon>
        <taxon>Lactobacillaceae</taxon>
        <taxon>Oenococcus</taxon>
    </lineage>
</organism>
<sequence>MAKDYRKLIQNSGFKMYQVAHEAHISASNLSVWLRYPDELNASQKERLETALTKLGIKFN</sequence>
<accession>A0ABR4XNM3</accession>
<dbReference type="Proteomes" id="UP000030023">
    <property type="component" value="Unassembled WGS sequence"/>
</dbReference>
<evidence type="ECO:0000313" key="1">
    <source>
        <dbReference type="EMBL" id="KGO21018.1"/>
    </source>
</evidence>
<keyword evidence="2" id="KW-1185">Reference proteome</keyword>
<dbReference type="EMBL" id="AXCV01000626">
    <property type="protein sequence ID" value="KGO21018.1"/>
    <property type="molecule type" value="Genomic_DNA"/>
</dbReference>
<evidence type="ECO:0000313" key="2">
    <source>
        <dbReference type="Proteomes" id="UP000030023"/>
    </source>
</evidence>
<gene>
    <name evidence="1" type="ORF">Q757_09890</name>
</gene>